<keyword evidence="3" id="KW-1185">Reference proteome</keyword>
<proteinExistence type="predicted"/>
<feature type="region of interest" description="Disordered" evidence="1">
    <location>
        <begin position="205"/>
        <end position="243"/>
    </location>
</feature>
<feature type="compositionally biased region" description="Basic residues" evidence="1">
    <location>
        <begin position="234"/>
        <end position="243"/>
    </location>
</feature>
<feature type="region of interest" description="Disordered" evidence="1">
    <location>
        <begin position="37"/>
        <end position="79"/>
    </location>
</feature>
<evidence type="ECO:0000256" key="2">
    <source>
        <dbReference type="SAM" id="SignalP"/>
    </source>
</evidence>
<dbReference type="AlphaFoldDB" id="A0A914KK36"/>
<name>A0A914KK36_MELIC</name>
<feature type="chain" id="PRO_5037526733" evidence="2">
    <location>
        <begin position="26"/>
        <end position="243"/>
    </location>
</feature>
<organism evidence="3 4">
    <name type="scientific">Meloidogyne incognita</name>
    <name type="common">Southern root-knot nematode worm</name>
    <name type="synonym">Oxyuris incognita</name>
    <dbReference type="NCBI Taxonomy" id="6306"/>
    <lineage>
        <taxon>Eukaryota</taxon>
        <taxon>Metazoa</taxon>
        <taxon>Ecdysozoa</taxon>
        <taxon>Nematoda</taxon>
        <taxon>Chromadorea</taxon>
        <taxon>Rhabditida</taxon>
        <taxon>Tylenchina</taxon>
        <taxon>Tylenchomorpha</taxon>
        <taxon>Tylenchoidea</taxon>
        <taxon>Meloidogynidae</taxon>
        <taxon>Meloidogyninae</taxon>
        <taxon>Meloidogyne</taxon>
        <taxon>Meloidogyne incognita group</taxon>
    </lineage>
</organism>
<feature type="compositionally biased region" description="Polar residues" evidence="1">
    <location>
        <begin position="206"/>
        <end position="217"/>
    </location>
</feature>
<feature type="compositionally biased region" description="Basic and acidic residues" evidence="1">
    <location>
        <begin position="224"/>
        <end position="233"/>
    </location>
</feature>
<accession>A0A914KK36</accession>
<sequence length="243" mass="27602">MKNQKFFEIFLLFILFAYCVHKAEGGSDDETKVNEVINEGGEGSGTQESGNTRKYKSSKNRRTVQRRERKKKLEGGMAMEREAIEQYESDSNDGHQPHPNQVFQQGAFQPMVGSPPVAVHPGIYPHVPPHFTPIQEPVHGMPVMYGMPVQQVQGQMPFMPAQHPHYLLQGFNNNQIYQHIPMTTPLHPTYNPNEDLSALLTPEQLLRTQNETSQPSNQSRRSGGGREYREHRGGRQYRPHGSS</sequence>
<protein>
    <submittedName>
        <fullName evidence="4">Uncharacterized protein</fullName>
    </submittedName>
</protein>
<feature type="compositionally biased region" description="Basic residues" evidence="1">
    <location>
        <begin position="53"/>
        <end position="70"/>
    </location>
</feature>
<keyword evidence="2" id="KW-0732">Signal</keyword>
<reference evidence="4" key="1">
    <citation type="submission" date="2022-11" db="UniProtKB">
        <authorList>
            <consortium name="WormBaseParasite"/>
        </authorList>
    </citation>
    <scope>IDENTIFICATION</scope>
</reference>
<feature type="signal peptide" evidence="2">
    <location>
        <begin position="1"/>
        <end position="25"/>
    </location>
</feature>
<evidence type="ECO:0000313" key="3">
    <source>
        <dbReference type="Proteomes" id="UP000887563"/>
    </source>
</evidence>
<dbReference type="Proteomes" id="UP000887563">
    <property type="component" value="Unplaced"/>
</dbReference>
<evidence type="ECO:0000256" key="1">
    <source>
        <dbReference type="SAM" id="MobiDB-lite"/>
    </source>
</evidence>
<dbReference type="WBParaSite" id="Minc3s00028g01764">
    <property type="protein sequence ID" value="Minc3s00028g01764"/>
    <property type="gene ID" value="Minc3s00028g01764"/>
</dbReference>
<evidence type="ECO:0000313" key="4">
    <source>
        <dbReference type="WBParaSite" id="Minc3s00028g01764"/>
    </source>
</evidence>